<dbReference type="EMBL" id="KK915321">
    <property type="protein sequence ID" value="KDP22961.1"/>
    <property type="molecule type" value="Genomic_DNA"/>
</dbReference>
<protein>
    <submittedName>
        <fullName evidence="1">Uncharacterized protein</fullName>
    </submittedName>
</protein>
<organism evidence="1 2">
    <name type="scientific">Jatropha curcas</name>
    <name type="common">Barbados nut</name>
    <dbReference type="NCBI Taxonomy" id="180498"/>
    <lineage>
        <taxon>Eukaryota</taxon>
        <taxon>Viridiplantae</taxon>
        <taxon>Streptophyta</taxon>
        <taxon>Embryophyta</taxon>
        <taxon>Tracheophyta</taxon>
        <taxon>Spermatophyta</taxon>
        <taxon>Magnoliopsida</taxon>
        <taxon>eudicotyledons</taxon>
        <taxon>Gunneridae</taxon>
        <taxon>Pentapetalae</taxon>
        <taxon>rosids</taxon>
        <taxon>fabids</taxon>
        <taxon>Malpighiales</taxon>
        <taxon>Euphorbiaceae</taxon>
        <taxon>Crotonoideae</taxon>
        <taxon>Jatropheae</taxon>
        <taxon>Jatropha</taxon>
    </lineage>
</organism>
<name>A0A067JGA9_JATCU</name>
<sequence>MRATIKSRLSGAQLQEAILLELSTCAGPEACWRGGGGAIQWSKVCWSCSRPAMARQGGGGAVSRQSGAGDCAALRGLARMAVAGGAVAMSSGSEERRWRANVVARVAAVSLGTQAQ</sequence>
<accession>A0A067JGA9</accession>
<evidence type="ECO:0000313" key="2">
    <source>
        <dbReference type="Proteomes" id="UP000027138"/>
    </source>
</evidence>
<dbReference type="Proteomes" id="UP000027138">
    <property type="component" value="Unassembled WGS sequence"/>
</dbReference>
<proteinExistence type="predicted"/>
<dbReference type="AlphaFoldDB" id="A0A067JGA9"/>
<keyword evidence="2" id="KW-1185">Reference proteome</keyword>
<reference evidence="1 2" key="1">
    <citation type="journal article" date="2014" name="PLoS ONE">
        <title>Global Analysis of Gene Expression Profiles in Physic Nut (Jatropha curcas L.) Seedlings Exposed to Salt Stress.</title>
        <authorList>
            <person name="Zhang L."/>
            <person name="Zhang C."/>
            <person name="Wu P."/>
            <person name="Chen Y."/>
            <person name="Li M."/>
            <person name="Jiang H."/>
            <person name="Wu G."/>
        </authorList>
    </citation>
    <scope>NUCLEOTIDE SEQUENCE [LARGE SCALE GENOMIC DNA]</scope>
    <source>
        <strain evidence="2">cv. GZQX0401</strain>
        <tissue evidence="1">Young leaves</tissue>
    </source>
</reference>
<gene>
    <name evidence="1" type="ORF">JCGZ_01658</name>
</gene>
<evidence type="ECO:0000313" key="1">
    <source>
        <dbReference type="EMBL" id="KDP22961.1"/>
    </source>
</evidence>